<feature type="domain" description="Aminotransferase class V" evidence="1">
    <location>
        <begin position="78"/>
        <end position="490"/>
    </location>
</feature>
<dbReference type="AlphaFoldDB" id="A0A8H7UJ96"/>
<dbReference type="InterPro" id="IPR015422">
    <property type="entry name" value="PyrdxlP-dep_Trfase_small"/>
</dbReference>
<name>A0A8H7UJ96_9FUNG</name>
<evidence type="ECO:0000313" key="3">
    <source>
        <dbReference type="Proteomes" id="UP000612746"/>
    </source>
</evidence>
<evidence type="ECO:0000313" key="2">
    <source>
        <dbReference type="EMBL" id="KAG2188001.1"/>
    </source>
</evidence>
<dbReference type="Gene3D" id="3.40.640.10">
    <property type="entry name" value="Type I PLP-dependent aspartate aminotransferase-like (Major domain)"/>
    <property type="match status" value="1"/>
</dbReference>
<dbReference type="Proteomes" id="UP000612746">
    <property type="component" value="Unassembled WGS sequence"/>
</dbReference>
<dbReference type="PANTHER" id="PTHR14237:SF80">
    <property type="entry name" value="MOLYBDENUM COFACTOR SULFURASE"/>
    <property type="match status" value="1"/>
</dbReference>
<dbReference type="GO" id="GO:0043545">
    <property type="term" value="P:molybdopterin cofactor metabolic process"/>
    <property type="evidence" value="ECO:0007669"/>
    <property type="project" value="TreeGrafter"/>
</dbReference>
<dbReference type="GO" id="GO:0008265">
    <property type="term" value="F:molybdenum cofactor sulfurtransferase activity"/>
    <property type="evidence" value="ECO:0007669"/>
    <property type="project" value="TreeGrafter"/>
</dbReference>
<keyword evidence="3" id="KW-1185">Reference proteome</keyword>
<organism evidence="2 3">
    <name type="scientific">Umbelopsis vinacea</name>
    <dbReference type="NCBI Taxonomy" id="44442"/>
    <lineage>
        <taxon>Eukaryota</taxon>
        <taxon>Fungi</taxon>
        <taxon>Fungi incertae sedis</taxon>
        <taxon>Mucoromycota</taxon>
        <taxon>Mucoromycotina</taxon>
        <taxon>Umbelopsidomycetes</taxon>
        <taxon>Umbelopsidales</taxon>
        <taxon>Umbelopsidaceae</taxon>
        <taxon>Umbelopsis</taxon>
    </lineage>
</organism>
<dbReference type="OrthoDB" id="10264306at2759"/>
<protein>
    <recommendedName>
        <fullName evidence="1">Aminotransferase class V domain-containing protein</fullName>
    </recommendedName>
</protein>
<dbReference type="InterPro" id="IPR015421">
    <property type="entry name" value="PyrdxlP-dep_Trfase_major"/>
</dbReference>
<dbReference type="PANTHER" id="PTHR14237">
    <property type="entry name" value="MOLYBDOPTERIN COFACTOR SULFURASE MOSC"/>
    <property type="match status" value="1"/>
</dbReference>
<gene>
    <name evidence="2" type="ORF">INT44_000751</name>
</gene>
<reference evidence="2" key="1">
    <citation type="submission" date="2020-12" db="EMBL/GenBank/DDBJ databases">
        <title>Metabolic potential, ecology and presence of endohyphal bacteria is reflected in genomic diversity of Mucoromycotina.</title>
        <authorList>
            <person name="Muszewska A."/>
            <person name="Okrasinska A."/>
            <person name="Steczkiewicz K."/>
            <person name="Drgas O."/>
            <person name="Orlowska M."/>
            <person name="Perlinska-Lenart U."/>
            <person name="Aleksandrzak-Piekarczyk T."/>
            <person name="Szatraj K."/>
            <person name="Zielenkiewicz U."/>
            <person name="Pilsyk S."/>
            <person name="Malc E."/>
            <person name="Mieczkowski P."/>
            <person name="Kruszewska J.S."/>
            <person name="Biernat P."/>
            <person name="Pawlowska J."/>
        </authorList>
    </citation>
    <scope>NUCLEOTIDE SEQUENCE</scope>
    <source>
        <strain evidence="2">WA0000051536</strain>
    </source>
</reference>
<comment type="caution">
    <text evidence="2">The sequence shown here is derived from an EMBL/GenBank/DDBJ whole genome shotgun (WGS) entry which is preliminary data.</text>
</comment>
<dbReference type="InterPro" id="IPR015424">
    <property type="entry name" value="PyrdxlP-dep_Trfase"/>
</dbReference>
<dbReference type="SUPFAM" id="SSF53383">
    <property type="entry name" value="PLP-dependent transferases"/>
    <property type="match status" value="1"/>
</dbReference>
<dbReference type="Gene3D" id="3.90.1150.10">
    <property type="entry name" value="Aspartate Aminotransferase, domain 1"/>
    <property type="match status" value="1"/>
</dbReference>
<evidence type="ECO:0000259" key="1">
    <source>
        <dbReference type="Pfam" id="PF00266"/>
    </source>
</evidence>
<dbReference type="Pfam" id="PF00266">
    <property type="entry name" value="Aminotran_5"/>
    <property type="match status" value="1"/>
</dbReference>
<sequence>MVQIGITTTTMGENCLISISETTKPTHPKYRKHFSISIPKLIRLRSSEKSSEPKLPAGHILDRIRGEEFSRLDEAGMVYLDYAGAALYPKHLLTKHHRFLEQHVLGNPHSGSPASMVSSQIEIQARKEVLKYFDVNEDEYMVVFTSNASGALKLVAEAYPFGEHARLMLSEDSHNSLHGMRTFAAKAGAQTDYIRVHDSGVIDTESFNRIVEGHGSQPNTTKGLLVFTAQSNVSGVKQDLDLVKKAHTLGHDTVIDIAALAATSRVSLRKINPSAAIVSFYKLFGYPTGIGALIMKKDFAEKLRRPYFGGGTVETVQVPGLHVTMADGSRRFEDGTINFLSLPAVIYGLQFMNGVIDLVQQRVRELMEYTISSLSTICYKNGTHTVTIHGAVNPSQRGGSLALTFHATNGDEVDCGKIDMLATKERISLRSGCLCNPAMAAILTHHRQEIGQIGENVKYSDLLEYLGKGSIGVVRISFGLASNQKDADKFVNFVKSLAKNEALD</sequence>
<dbReference type="EMBL" id="JAEPRA010000002">
    <property type="protein sequence ID" value="KAG2188001.1"/>
    <property type="molecule type" value="Genomic_DNA"/>
</dbReference>
<proteinExistence type="predicted"/>
<dbReference type="InterPro" id="IPR000192">
    <property type="entry name" value="Aminotrans_V_dom"/>
</dbReference>
<accession>A0A8H7UJ96</accession>